<dbReference type="InterPro" id="IPR055768">
    <property type="entry name" value="DUF7344"/>
</dbReference>
<dbReference type="EMBL" id="FOYS01000001">
    <property type="protein sequence ID" value="SFR37585.1"/>
    <property type="molecule type" value="Genomic_DNA"/>
</dbReference>
<dbReference type="Proteomes" id="UP000243250">
    <property type="component" value="Unassembled WGS sequence"/>
</dbReference>
<dbReference type="OrthoDB" id="247722at2157"/>
<keyword evidence="3" id="KW-1185">Reference proteome</keyword>
<reference evidence="3" key="1">
    <citation type="submission" date="2016-10" db="EMBL/GenBank/DDBJ databases">
        <authorList>
            <person name="Varghese N."/>
            <person name="Submissions S."/>
        </authorList>
    </citation>
    <scope>NUCLEOTIDE SEQUENCE [LARGE SCALE GENOMIC DNA]</scope>
    <source>
        <strain evidence="3">CGMCC 1.8711</strain>
    </source>
</reference>
<dbReference type="Gene3D" id="1.10.10.10">
    <property type="entry name" value="Winged helix-like DNA-binding domain superfamily/Winged helix DNA-binding domain"/>
    <property type="match status" value="1"/>
</dbReference>
<feature type="domain" description="DUF7344" evidence="1">
    <location>
        <begin position="9"/>
        <end position="87"/>
    </location>
</feature>
<dbReference type="RefSeq" id="WP_089877137.1">
    <property type="nucleotide sequence ID" value="NZ_FOYS01000001.1"/>
</dbReference>
<evidence type="ECO:0000259" key="1">
    <source>
        <dbReference type="Pfam" id="PF24035"/>
    </source>
</evidence>
<proteinExistence type="predicted"/>
<dbReference type="AlphaFoldDB" id="A0A1I6G5X5"/>
<dbReference type="InterPro" id="IPR036390">
    <property type="entry name" value="WH_DNA-bd_sf"/>
</dbReference>
<dbReference type="Pfam" id="PF24035">
    <property type="entry name" value="DUF7344"/>
    <property type="match status" value="1"/>
</dbReference>
<organism evidence="2 3">
    <name type="scientific">Halogeometricum limi</name>
    <dbReference type="NCBI Taxonomy" id="555875"/>
    <lineage>
        <taxon>Archaea</taxon>
        <taxon>Methanobacteriati</taxon>
        <taxon>Methanobacteriota</taxon>
        <taxon>Stenosarchaea group</taxon>
        <taxon>Halobacteria</taxon>
        <taxon>Halobacteriales</taxon>
        <taxon>Haloferacaceae</taxon>
        <taxon>Halogeometricum</taxon>
    </lineage>
</organism>
<protein>
    <recommendedName>
        <fullName evidence="1">DUF7344 domain-containing protein</fullName>
    </recommendedName>
</protein>
<evidence type="ECO:0000313" key="3">
    <source>
        <dbReference type="Proteomes" id="UP000243250"/>
    </source>
</evidence>
<evidence type="ECO:0000313" key="2">
    <source>
        <dbReference type="EMBL" id="SFR37585.1"/>
    </source>
</evidence>
<dbReference type="SUPFAM" id="SSF46785">
    <property type="entry name" value="Winged helix' DNA-binding domain"/>
    <property type="match status" value="1"/>
</dbReference>
<name>A0A1I6G5X5_9EURY</name>
<gene>
    <name evidence="2" type="ORF">SAMN04488124_0919</name>
</gene>
<accession>A0A1I6G5X5</accession>
<dbReference type="InterPro" id="IPR036388">
    <property type="entry name" value="WH-like_DNA-bd_sf"/>
</dbReference>
<sequence>MEETVDTLRILSQQRRLAIVTALKEADEPLTTDELAREVAFRELGIYPSELTESQLRKIRLSFHHVHLPKLVAADVVEYTPSGDTVRLTAESTDVQRIVDVVFRD</sequence>